<dbReference type="InterPro" id="IPR036291">
    <property type="entry name" value="NAD(P)-bd_dom_sf"/>
</dbReference>
<dbReference type="InterPro" id="IPR051450">
    <property type="entry name" value="Gfo/Idh/MocA_Oxidoreductases"/>
</dbReference>
<dbReference type="SUPFAM" id="SSF51735">
    <property type="entry name" value="NAD(P)-binding Rossmann-fold domains"/>
    <property type="match status" value="1"/>
</dbReference>
<dbReference type="Proteomes" id="UP000000503">
    <property type="component" value="Chromosome"/>
</dbReference>
<evidence type="ECO:0000259" key="1">
    <source>
        <dbReference type="Pfam" id="PF01408"/>
    </source>
</evidence>
<dbReference type="PANTHER" id="PTHR43377:SF1">
    <property type="entry name" value="BILIVERDIN REDUCTASE A"/>
    <property type="match status" value="1"/>
</dbReference>
<dbReference type="Pfam" id="PF01408">
    <property type="entry name" value="GFO_IDH_MocA"/>
    <property type="match status" value="1"/>
</dbReference>
<dbReference type="SUPFAM" id="SSF55347">
    <property type="entry name" value="Glyceraldehyde-3-phosphate dehydrogenase-like, C-terminal domain"/>
    <property type="match status" value="1"/>
</dbReference>
<proteinExistence type="predicted"/>
<reference evidence="3" key="1">
    <citation type="journal article" date="2013" name="Stand. Genomic Sci.">
        <title>Genome sequence of the thermophilic fresh-water bacterium Spirochaeta caldaria type strain (H1(T)), reclassification of Spirochaeta caldaria, Spirochaeta stenostrepta, and Spirochaeta zuelzerae in the genus Treponema as Treponema caldaria comb. nov., Treponema stenostrepta comb. nov., and Treponema zuelzerae comb. nov., and emendation of the genus Treponema.</title>
        <authorList>
            <person name="Abt B."/>
            <person name="Goker M."/>
            <person name="Scheuner C."/>
            <person name="Han C."/>
            <person name="Lu M."/>
            <person name="Misra M."/>
            <person name="Lapidus A."/>
            <person name="Nolan M."/>
            <person name="Lucas S."/>
            <person name="Hammon N."/>
            <person name="Deshpande S."/>
            <person name="Cheng J.F."/>
            <person name="Tapia R."/>
            <person name="Goodwin L.A."/>
            <person name="Pitluck S."/>
            <person name="Liolios K."/>
            <person name="Pagani I."/>
            <person name="Ivanova N."/>
            <person name="Mavromatis K."/>
            <person name="Mikhailova N."/>
            <person name="Huntemann M."/>
            <person name="Pati A."/>
            <person name="Chen A."/>
            <person name="Palaniappan K."/>
            <person name="Land M."/>
            <person name="Hauser L."/>
            <person name="Jeffries C.D."/>
            <person name="Rohde M."/>
            <person name="Spring S."/>
            <person name="Gronow S."/>
            <person name="Detter J.C."/>
            <person name="Bristow J."/>
            <person name="Eisen J.A."/>
            <person name="Markowitz V."/>
            <person name="Hugenholtz P."/>
            <person name="Kyrpides N.C."/>
            <person name="Woyke T."/>
            <person name="Klenk H.P."/>
        </authorList>
    </citation>
    <scope>NUCLEOTIDE SEQUENCE</scope>
    <source>
        <strain evidence="3">ATCC 51460 / DSM 7334 / H1</strain>
    </source>
</reference>
<dbReference type="GO" id="GO:0000166">
    <property type="term" value="F:nucleotide binding"/>
    <property type="evidence" value="ECO:0007669"/>
    <property type="project" value="InterPro"/>
</dbReference>
<dbReference type="Gene3D" id="3.30.360.10">
    <property type="entry name" value="Dihydrodipicolinate Reductase, domain 2"/>
    <property type="match status" value="1"/>
</dbReference>
<dbReference type="KEGG" id="scd:Spica_0513"/>
<dbReference type="HOGENOM" id="CLU_023194_10_1_12"/>
<gene>
    <name evidence="2" type="ordered locus">Spica_0513</name>
</gene>
<evidence type="ECO:0000313" key="2">
    <source>
        <dbReference type="EMBL" id="AEJ18675.1"/>
    </source>
</evidence>
<dbReference type="EMBL" id="CP002868">
    <property type="protein sequence ID" value="AEJ18675.1"/>
    <property type="molecule type" value="Genomic_DNA"/>
</dbReference>
<dbReference type="STRING" id="744872.Spica_0513"/>
<dbReference type="PANTHER" id="PTHR43377">
    <property type="entry name" value="BILIVERDIN REDUCTASE A"/>
    <property type="match status" value="1"/>
</dbReference>
<feature type="domain" description="Gfo/Idh/MocA-like oxidoreductase N-terminal" evidence="1">
    <location>
        <begin position="24"/>
        <end position="76"/>
    </location>
</feature>
<accession>F8F022</accession>
<dbReference type="eggNOG" id="COG0673">
    <property type="taxonomic scope" value="Bacteria"/>
</dbReference>
<dbReference type="AlphaFoldDB" id="F8F022"/>
<sequence>MLSGLYPDSEIAIVSRHSSHKNVKYKTIDEVEDLRKYDYYVIASETSLHEEQLRKIDEVARGKKILVEKPLFARPGKFRPVNNVVFVGYNLRYHPLVEYVRNISSKVISVSVFTGQYLPNWRPGSDYSKSYSASIEQGGGVLLDLSHEIDYIQNLFGNLLVTGAVGGKISDLRIVTEDYASFVGVVGGRTKISITVEYLSRIPIRAMHVNTVDGTYIADFIQGTMKIKTEGMQEMEELQMGCKRNYTYSRMHRDIIEGEGSVACSYEQGCSVLEVVSRIKNLMGWSEHGK</sequence>
<dbReference type="InterPro" id="IPR000683">
    <property type="entry name" value="Gfo/Idh/MocA-like_OxRdtase_N"/>
</dbReference>
<protein>
    <submittedName>
        <fullName evidence="2">Oxidoreductase family protein</fullName>
    </submittedName>
</protein>
<keyword evidence="3" id="KW-1185">Reference proteome</keyword>
<dbReference type="Gene3D" id="3.40.50.720">
    <property type="entry name" value="NAD(P)-binding Rossmann-like Domain"/>
    <property type="match status" value="1"/>
</dbReference>
<evidence type="ECO:0000313" key="3">
    <source>
        <dbReference type="Proteomes" id="UP000000503"/>
    </source>
</evidence>
<name>F8F022_GRAC1</name>
<organism evidence="2 3">
    <name type="scientific">Gracilinema caldarium (strain ATCC 51460 / DSM 7334 / H1)</name>
    <name type="common">Treponema caldarium</name>
    <dbReference type="NCBI Taxonomy" id="744872"/>
    <lineage>
        <taxon>Bacteria</taxon>
        <taxon>Pseudomonadati</taxon>
        <taxon>Spirochaetota</taxon>
        <taxon>Spirochaetia</taxon>
        <taxon>Spirochaetales</taxon>
        <taxon>Breznakiellaceae</taxon>
        <taxon>Gracilinema</taxon>
    </lineage>
</organism>